<dbReference type="Proteomes" id="UP000718451">
    <property type="component" value="Unassembled WGS sequence"/>
</dbReference>
<name>A0ABX1GQY9_9FLAO</name>
<proteinExistence type="predicted"/>
<dbReference type="InterPro" id="IPR014807">
    <property type="entry name" value="Coa1"/>
</dbReference>
<organism evidence="2 3">
    <name type="scientific">Croceivirga thetidis</name>
    <dbReference type="NCBI Taxonomy" id="2721623"/>
    <lineage>
        <taxon>Bacteria</taxon>
        <taxon>Pseudomonadati</taxon>
        <taxon>Bacteroidota</taxon>
        <taxon>Flavobacteriia</taxon>
        <taxon>Flavobacteriales</taxon>
        <taxon>Flavobacteriaceae</taxon>
        <taxon>Croceivirga</taxon>
    </lineage>
</organism>
<evidence type="ECO:0000313" key="3">
    <source>
        <dbReference type="Proteomes" id="UP000718451"/>
    </source>
</evidence>
<protein>
    <recommendedName>
        <fullName evidence="4">Cytochrome oxidase complex assembly protein 1</fullName>
    </recommendedName>
</protein>
<keyword evidence="1" id="KW-0472">Membrane</keyword>
<evidence type="ECO:0000256" key="1">
    <source>
        <dbReference type="SAM" id="Phobius"/>
    </source>
</evidence>
<accession>A0ABX1GQY9</accession>
<evidence type="ECO:0000313" key="2">
    <source>
        <dbReference type="EMBL" id="NKI31496.1"/>
    </source>
</evidence>
<dbReference type="EMBL" id="JAAWWL010000001">
    <property type="protein sequence ID" value="NKI31496.1"/>
    <property type="molecule type" value="Genomic_DNA"/>
</dbReference>
<keyword evidence="1" id="KW-1133">Transmembrane helix</keyword>
<dbReference type="Pfam" id="PF08695">
    <property type="entry name" value="Coa1"/>
    <property type="match status" value="1"/>
</dbReference>
<gene>
    <name evidence="2" type="ORF">HCU67_06030</name>
</gene>
<evidence type="ECO:0008006" key="4">
    <source>
        <dbReference type="Google" id="ProtNLM"/>
    </source>
</evidence>
<dbReference type="RefSeq" id="WP_168551666.1">
    <property type="nucleotide sequence ID" value="NZ_JAAWWL010000001.1"/>
</dbReference>
<comment type="caution">
    <text evidence="2">The sequence shown here is derived from an EMBL/GenBank/DDBJ whole genome shotgun (WGS) entry which is preliminary data.</text>
</comment>
<keyword evidence="3" id="KW-1185">Reference proteome</keyword>
<reference evidence="2 3" key="1">
    <citation type="submission" date="2020-04" db="EMBL/GenBank/DDBJ databases">
        <authorList>
            <person name="Yoon J."/>
        </authorList>
    </citation>
    <scope>NUCLEOTIDE SEQUENCE [LARGE SCALE GENOMIC DNA]</scope>
    <source>
        <strain evidence="2 3">DJ-13</strain>
    </source>
</reference>
<feature type="transmembrane region" description="Helical" evidence="1">
    <location>
        <begin position="20"/>
        <end position="43"/>
    </location>
</feature>
<sequence>MNNELIPQKSWWSSNWKWVLPLGGCLTLIIGFIVLVSSIYFGVTNIMEESQPYEYAFELINKDEALTEVLGSPIEQDGMIQGNINWVNGSKSAKMKIPISGPKNSGTLFIDASGEGDEWVYHEIRVEVNEQEFEYLEDSEPQF</sequence>
<keyword evidence="1" id="KW-0812">Transmembrane</keyword>